<dbReference type="Gene3D" id="3.40.1110.10">
    <property type="entry name" value="Calcium-transporting ATPase, cytoplasmic domain N"/>
    <property type="match status" value="1"/>
</dbReference>
<feature type="transmembrane region" description="Helical" evidence="8">
    <location>
        <begin position="879"/>
        <end position="898"/>
    </location>
</feature>
<dbReference type="Gene3D" id="2.70.150.10">
    <property type="entry name" value="Calcium-transporting ATPase, cytoplasmic transduction domain A"/>
    <property type="match status" value="1"/>
</dbReference>
<dbReference type="Pfam" id="PF13246">
    <property type="entry name" value="Cation_ATPase"/>
    <property type="match status" value="1"/>
</dbReference>
<dbReference type="SUPFAM" id="SSF81653">
    <property type="entry name" value="Calcium ATPase, transduction domain A"/>
    <property type="match status" value="1"/>
</dbReference>
<dbReference type="RefSeq" id="WP_280102009.1">
    <property type="nucleotide sequence ID" value="NZ_CP122979.1"/>
</dbReference>
<evidence type="ECO:0000256" key="3">
    <source>
        <dbReference type="ARBA" id="ARBA00022741"/>
    </source>
</evidence>
<dbReference type="SFLD" id="SFLDS00003">
    <property type="entry name" value="Haloacid_Dehalogenase"/>
    <property type="match status" value="1"/>
</dbReference>
<feature type="transmembrane region" description="Helical" evidence="8">
    <location>
        <begin position="84"/>
        <end position="104"/>
    </location>
</feature>
<evidence type="ECO:0000256" key="5">
    <source>
        <dbReference type="ARBA" id="ARBA00022967"/>
    </source>
</evidence>
<feature type="transmembrane region" description="Helical" evidence="8">
    <location>
        <begin position="255"/>
        <end position="274"/>
    </location>
</feature>
<feature type="transmembrane region" description="Helical" evidence="8">
    <location>
        <begin position="795"/>
        <end position="817"/>
    </location>
</feature>
<dbReference type="InterPro" id="IPR023299">
    <property type="entry name" value="ATPase_P-typ_cyto_dom_N"/>
</dbReference>
<keyword evidence="7 8" id="KW-0472">Membrane</keyword>
<dbReference type="InterPro" id="IPR001757">
    <property type="entry name" value="P_typ_ATPase"/>
</dbReference>
<evidence type="ECO:0000313" key="10">
    <source>
        <dbReference type="EMBL" id="WGI36708.1"/>
    </source>
</evidence>
<feature type="transmembrane region" description="Helical" evidence="8">
    <location>
        <begin position="767"/>
        <end position="789"/>
    </location>
</feature>
<accession>A0ABY8LWM6</accession>
<dbReference type="PRINTS" id="PR00120">
    <property type="entry name" value="HATPASE"/>
</dbReference>
<reference evidence="10" key="1">
    <citation type="submission" date="2023-04" db="EMBL/GenBank/DDBJ databases">
        <title>Completed genome of Mycoplasma lagogenitalium type strain 12MS.</title>
        <authorList>
            <person name="Spergser J."/>
        </authorList>
    </citation>
    <scope>NUCLEOTIDE SEQUENCE</scope>
    <source>
        <strain evidence="10">12MS</strain>
    </source>
</reference>
<comment type="subcellular location">
    <subcellularLocation>
        <location evidence="1">Membrane</location>
        <topology evidence="1">Multi-pass membrane protein</topology>
    </subcellularLocation>
</comment>
<keyword evidence="11" id="KW-1185">Reference proteome</keyword>
<gene>
    <name evidence="10" type="ORF">QEG99_00260</name>
</gene>
<proteinExistence type="predicted"/>
<dbReference type="SUPFAM" id="SSF56784">
    <property type="entry name" value="HAD-like"/>
    <property type="match status" value="1"/>
</dbReference>
<keyword evidence="5" id="KW-1278">Translocase</keyword>
<dbReference type="InterPro" id="IPR023214">
    <property type="entry name" value="HAD_sf"/>
</dbReference>
<dbReference type="InterPro" id="IPR004014">
    <property type="entry name" value="ATPase_P-typ_cation-transptr_N"/>
</dbReference>
<dbReference type="SUPFAM" id="SSF81660">
    <property type="entry name" value="Metal cation-transporting ATPase, ATP-binding domain N"/>
    <property type="match status" value="1"/>
</dbReference>
<evidence type="ECO:0000256" key="7">
    <source>
        <dbReference type="ARBA" id="ARBA00023136"/>
    </source>
</evidence>
<evidence type="ECO:0000256" key="1">
    <source>
        <dbReference type="ARBA" id="ARBA00004141"/>
    </source>
</evidence>
<protein>
    <submittedName>
        <fullName evidence="10">Cation-translocating P-type ATPase</fullName>
    </submittedName>
</protein>
<dbReference type="InterPro" id="IPR044492">
    <property type="entry name" value="P_typ_ATPase_HD_dom"/>
</dbReference>
<dbReference type="Gene3D" id="1.20.1110.10">
    <property type="entry name" value="Calcium-transporting ATPase, transmembrane domain"/>
    <property type="match status" value="1"/>
</dbReference>
<evidence type="ECO:0000259" key="9">
    <source>
        <dbReference type="SMART" id="SM00831"/>
    </source>
</evidence>
<dbReference type="EMBL" id="CP122979">
    <property type="protein sequence ID" value="WGI36708.1"/>
    <property type="molecule type" value="Genomic_DNA"/>
</dbReference>
<evidence type="ECO:0000313" key="11">
    <source>
        <dbReference type="Proteomes" id="UP001179842"/>
    </source>
</evidence>
<feature type="transmembrane region" description="Helical" evidence="8">
    <location>
        <begin position="678"/>
        <end position="702"/>
    </location>
</feature>
<evidence type="ECO:0000256" key="6">
    <source>
        <dbReference type="ARBA" id="ARBA00022989"/>
    </source>
</evidence>
<evidence type="ECO:0000256" key="2">
    <source>
        <dbReference type="ARBA" id="ARBA00022692"/>
    </source>
</evidence>
<feature type="domain" description="Cation-transporting P-type ATPase N-terminal" evidence="9">
    <location>
        <begin position="3"/>
        <end position="70"/>
    </location>
</feature>
<dbReference type="Pfam" id="PF00689">
    <property type="entry name" value="Cation_ATPase_C"/>
    <property type="match status" value="1"/>
</dbReference>
<dbReference type="InterPro" id="IPR008250">
    <property type="entry name" value="ATPase_P-typ_transduc_dom_A_sf"/>
</dbReference>
<keyword evidence="3" id="KW-0547">Nucleotide-binding</keyword>
<evidence type="ECO:0000256" key="8">
    <source>
        <dbReference type="SAM" id="Phobius"/>
    </source>
</evidence>
<feature type="transmembrane region" description="Helical" evidence="8">
    <location>
        <begin position="838"/>
        <end position="859"/>
    </location>
</feature>
<dbReference type="PRINTS" id="PR00119">
    <property type="entry name" value="CATATPASE"/>
</dbReference>
<feature type="transmembrane region" description="Helical" evidence="8">
    <location>
        <begin position="722"/>
        <end position="740"/>
    </location>
</feature>
<dbReference type="Gene3D" id="3.40.50.1000">
    <property type="entry name" value="HAD superfamily/HAD-like"/>
    <property type="match status" value="1"/>
</dbReference>
<dbReference type="SFLD" id="SFLDG00002">
    <property type="entry name" value="C1.7:_P-type_atpase_like"/>
    <property type="match status" value="1"/>
</dbReference>
<dbReference type="PANTHER" id="PTHR42861">
    <property type="entry name" value="CALCIUM-TRANSPORTING ATPASE"/>
    <property type="match status" value="1"/>
</dbReference>
<dbReference type="Proteomes" id="UP001179842">
    <property type="component" value="Chromosome"/>
</dbReference>
<keyword evidence="4" id="KW-0067">ATP-binding</keyword>
<dbReference type="Pfam" id="PF00690">
    <property type="entry name" value="Cation_ATPase_N"/>
    <property type="match status" value="1"/>
</dbReference>
<name>A0ABY8LWM6_9BACT</name>
<dbReference type="InterPro" id="IPR006068">
    <property type="entry name" value="ATPase_P-typ_cation-transptr_C"/>
</dbReference>
<dbReference type="InterPro" id="IPR023298">
    <property type="entry name" value="ATPase_P-typ_TM_dom_sf"/>
</dbReference>
<feature type="transmembrane region" description="Helical" evidence="8">
    <location>
        <begin position="294"/>
        <end position="320"/>
    </location>
</feature>
<feature type="transmembrane region" description="Helical" evidence="8">
    <location>
        <begin position="53"/>
        <end position="72"/>
    </location>
</feature>
<dbReference type="SFLD" id="SFLDF00027">
    <property type="entry name" value="p-type_atpase"/>
    <property type="match status" value="1"/>
</dbReference>
<dbReference type="InterPro" id="IPR018303">
    <property type="entry name" value="ATPase_P-typ_P_site"/>
</dbReference>
<sequence>MALLNNNESKTDLQQGLTSSEAKKRLEKYGLNTIKANKKDNIFLVFLKQFKDFMIILLLIATVFSYSVAIYEYVAHSDRDQKEIIISFIEPTIILIVVVLNSMLGTYQEIKSNQAVRALENSNKLNAKVIRDGILQIIPAEEVVIGDLIVVEAGDSIPADAKIIESFSFNVVESALTGESLSVEKKPSSEDLKHLPLGDQTNMIFLGTNVVNGRATAIVIATEKDTEMGKINKSIQEQTVNLTPLQIKLEKLSKIFGISGVILLFVTALAQILLTNAFSGNWSSPESYSNSIVVGISLAIAAIPEGLITFTTVLLAIGVAKMTKRNAIIKSFPAIETLGSTNIICSDKTGTLTENKMTVVDFYDNEKPELKDKFENSKALWALVGCCDASINVNEKGELVEVGDPTETGILKFGLKHNISSVSFFEKYNKIASLPFDSDRKMMSILVGDEKEKILITKGAPDVIFSKCNNYDQKFSKINEQWSNKAYRVIAVAYKKIDPLKTDLNFEDENNLTFLGLVAMIDPPRETVKQSIKEALSAGIKPVMITGDHLTTAIAIAKSLNIYKDGDLAITGTELTQMDDKELFEKINKISVYARVNPSDKLRIVEAWQSHNQVVAMTGDGVNDAPALKRADIGCAMGITGTDVSKQAADVILTDDRFDTIVKAVKTGRETFDKVKTVIMNLLVSSIAEILIMLFGLFIFRFAFNDSIGNDTEFLVLSASQLLWVNLLTHGLPAIALGIVDNDVDVMSRKPFSKKDSIFAHGMGKKLIIQSVIISLLSLLSYLIVALVAKQQGIIGDYFVKLTSTAAFVTLGISASINSLNLMSSRNIILCKFSKYKWVYLASTFSLICVLLSAFVPGLRDVFRNADISLLQDLGIYNHIYWIIPILLGFGLLIYCEIEKIIYLVKKHLLNK</sequence>
<keyword evidence="6 8" id="KW-1133">Transmembrane helix</keyword>
<dbReference type="SMART" id="SM00831">
    <property type="entry name" value="Cation_ATPase_N"/>
    <property type="match status" value="1"/>
</dbReference>
<dbReference type="InterPro" id="IPR059000">
    <property type="entry name" value="ATPase_P-type_domA"/>
</dbReference>
<dbReference type="InterPro" id="IPR036412">
    <property type="entry name" value="HAD-like_sf"/>
</dbReference>
<dbReference type="Pfam" id="PF08282">
    <property type="entry name" value="Hydrolase_3"/>
    <property type="match status" value="1"/>
</dbReference>
<dbReference type="Pfam" id="PF00122">
    <property type="entry name" value="E1-E2_ATPase"/>
    <property type="match status" value="1"/>
</dbReference>
<dbReference type="NCBIfam" id="TIGR01494">
    <property type="entry name" value="ATPase_P-type"/>
    <property type="match status" value="3"/>
</dbReference>
<keyword evidence="2 8" id="KW-0812">Transmembrane</keyword>
<dbReference type="SUPFAM" id="SSF81665">
    <property type="entry name" value="Calcium ATPase, transmembrane domain M"/>
    <property type="match status" value="1"/>
</dbReference>
<evidence type="ECO:0000256" key="4">
    <source>
        <dbReference type="ARBA" id="ARBA00022840"/>
    </source>
</evidence>
<dbReference type="PROSITE" id="PS00154">
    <property type="entry name" value="ATPASE_E1_E2"/>
    <property type="match status" value="1"/>
</dbReference>
<organism evidence="10 11">
    <name type="scientific">Mesomycoplasma lagogenitalium</name>
    <dbReference type="NCBI Taxonomy" id="171286"/>
    <lineage>
        <taxon>Bacteria</taxon>
        <taxon>Bacillati</taxon>
        <taxon>Mycoplasmatota</taxon>
        <taxon>Mycoplasmoidales</taxon>
        <taxon>Metamycoplasmataceae</taxon>
        <taxon>Mesomycoplasma</taxon>
    </lineage>
</organism>